<gene>
    <name evidence="2" type="ORF">JIN84_04605</name>
</gene>
<dbReference type="RefSeq" id="WP_200349831.1">
    <property type="nucleotide sequence ID" value="NZ_BAABHZ010000010.1"/>
</dbReference>
<evidence type="ECO:0000256" key="1">
    <source>
        <dbReference type="SAM" id="Phobius"/>
    </source>
</evidence>
<reference evidence="2" key="1">
    <citation type="submission" date="2021-01" db="EMBL/GenBank/DDBJ databases">
        <title>Modified the classification status of verrucomicrobia.</title>
        <authorList>
            <person name="Feng X."/>
        </authorList>
    </citation>
    <scope>NUCLEOTIDE SEQUENCE</scope>
    <source>
        <strain evidence="2">JCM 18052</strain>
    </source>
</reference>
<evidence type="ECO:0000313" key="2">
    <source>
        <dbReference type="EMBL" id="MBK1814883.1"/>
    </source>
</evidence>
<keyword evidence="1" id="KW-1133">Transmembrane helix</keyword>
<keyword evidence="3" id="KW-1185">Reference proteome</keyword>
<sequence>MNPTDETANQVWVRTLPLVRKARHRRRRRRIMLAGISACALVCCPWLAWRQSPGAPSGLPIGLPPGERGTAAFVPPVSEIQETIAVMRVDEEGRMRLEELPVGEFGSVELVFGLTQLVSDDLPD</sequence>
<keyword evidence="1" id="KW-0812">Transmembrane</keyword>
<proteinExistence type="predicted"/>
<dbReference type="AlphaFoldDB" id="A0A934V988"/>
<comment type="caution">
    <text evidence="2">The sequence shown here is derived from an EMBL/GenBank/DDBJ whole genome shotgun (WGS) entry which is preliminary data.</text>
</comment>
<dbReference type="Proteomes" id="UP000600139">
    <property type="component" value="Unassembled WGS sequence"/>
</dbReference>
<accession>A0A934V988</accession>
<organism evidence="2 3">
    <name type="scientific">Luteolibacter yonseiensis</name>
    <dbReference type="NCBI Taxonomy" id="1144680"/>
    <lineage>
        <taxon>Bacteria</taxon>
        <taxon>Pseudomonadati</taxon>
        <taxon>Verrucomicrobiota</taxon>
        <taxon>Verrucomicrobiia</taxon>
        <taxon>Verrucomicrobiales</taxon>
        <taxon>Verrucomicrobiaceae</taxon>
        <taxon>Luteolibacter</taxon>
    </lineage>
</organism>
<name>A0A934V988_9BACT</name>
<protein>
    <submittedName>
        <fullName evidence="2">Uncharacterized protein</fullName>
    </submittedName>
</protein>
<feature type="transmembrane region" description="Helical" evidence="1">
    <location>
        <begin position="31"/>
        <end position="49"/>
    </location>
</feature>
<evidence type="ECO:0000313" key="3">
    <source>
        <dbReference type="Proteomes" id="UP000600139"/>
    </source>
</evidence>
<keyword evidence="1" id="KW-0472">Membrane</keyword>
<dbReference type="EMBL" id="JAENIK010000004">
    <property type="protein sequence ID" value="MBK1814883.1"/>
    <property type="molecule type" value="Genomic_DNA"/>
</dbReference>